<evidence type="ECO:0000313" key="12">
    <source>
        <dbReference type="EMBL" id="LAC22399.1"/>
    </source>
</evidence>
<dbReference type="InterPro" id="IPR013099">
    <property type="entry name" value="K_chnl_dom"/>
</dbReference>
<evidence type="ECO:0000256" key="1">
    <source>
        <dbReference type="ARBA" id="ARBA00004141"/>
    </source>
</evidence>
<evidence type="ECO:0000256" key="4">
    <source>
        <dbReference type="ARBA" id="ARBA00022989"/>
    </source>
</evidence>
<evidence type="ECO:0000256" key="3">
    <source>
        <dbReference type="ARBA" id="ARBA00022692"/>
    </source>
</evidence>
<feature type="domain" description="Potassium channel" evidence="11">
    <location>
        <begin position="228"/>
        <end position="309"/>
    </location>
</feature>
<feature type="transmembrane region" description="Helical" evidence="10">
    <location>
        <begin position="281"/>
        <end position="305"/>
    </location>
</feature>
<evidence type="ECO:0000256" key="5">
    <source>
        <dbReference type="ARBA" id="ARBA00023065"/>
    </source>
</evidence>
<dbReference type="AlphaFoldDB" id="A0A6A7FWM0"/>
<evidence type="ECO:0000256" key="10">
    <source>
        <dbReference type="SAM" id="Phobius"/>
    </source>
</evidence>
<dbReference type="GO" id="GO:0030322">
    <property type="term" value="P:stabilization of membrane potential"/>
    <property type="evidence" value="ECO:0007669"/>
    <property type="project" value="TreeGrafter"/>
</dbReference>
<feature type="transmembrane region" description="Helical" evidence="10">
    <location>
        <begin position="145"/>
        <end position="162"/>
    </location>
</feature>
<feature type="transmembrane region" description="Helical" evidence="10">
    <location>
        <begin position="215"/>
        <end position="239"/>
    </location>
</feature>
<evidence type="ECO:0000259" key="11">
    <source>
        <dbReference type="Pfam" id="PF07885"/>
    </source>
</evidence>
<dbReference type="Pfam" id="PF07885">
    <property type="entry name" value="Ion_trans_2"/>
    <property type="match status" value="2"/>
</dbReference>
<evidence type="ECO:0000256" key="7">
    <source>
        <dbReference type="ARBA" id="ARBA00023303"/>
    </source>
</evidence>
<dbReference type="Gene3D" id="1.10.287.70">
    <property type="match status" value="1"/>
</dbReference>
<dbReference type="PRINTS" id="PR01333">
    <property type="entry name" value="2POREKCHANEL"/>
</dbReference>
<evidence type="ECO:0000256" key="8">
    <source>
        <dbReference type="RuleBase" id="RU003857"/>
    </source>
</evidence>
<feature type="region of interest" description="Disordered" evidence="9">
    <location>
        <begin position="368"/>
        <end position="390"/>
    </location>
</feature>
<keyword evidence="4 10" id="KW-1133">Transmembrane helix</keyword>
<comment type="subcellular location">
    <subcellularLocation>
        <location evidence="1">Membrane</location>
        <topology evidence="1">Multi-pass membrane protein</topology>
    </subcellularLocation>
</comment>
<name>A0A6A7FWM0_9CRUS</name>
<keyword evidence="5 8" id="KW-0406">Ion transport</keyword>
<feature type="domain" description="Potassium channel" evidence="11">
    <location>
        <begin position="138"/>
        <end position="193"/>
    </location>
</feature>
<evidence type="ECO:0000256" key="9">
    <source>
        <dbReference type="SAM" id="MobiDB-lite"/>
    </source>
</evidence>
<keyword evidence="3 8" id="KW-0812">Transmembrane</keyword>
<keyword evidence="2 8" id="KW-0813">Transport</keyword>
<proteinExistence type="evidence at transcript level"/>
<dbReference type="GO" id="GO:0015271">
    <property type="term" value="F:outward rectifier potassium channel activity"/>
    <property type="evidence" value="ECO:0007669"/>
    <property type="project" value="TreeGrafter"/>
</dbReference>
<dbReference type="EMBL" id="IACT01003149">
    <property type="protein sequence ID" value="LAC22399.1"/>
    <property type="molecule type" value="mRNA"/>
</dbReference>
<feature type="compositionally biased region" description="Acidic residues" evidence="9">
    <location>
        <begin position="376"/>
        <end position="387"/>
    </location>
</feature>
<dbReference type="SUPFAM" id="SSF81324">
    <property type="entry name" value="Voltage-gated potassium channels"/>
    <property type="match status" value="2"/>
</dbReference>
<keyword evidence="7 8" id="KW-0407">Ion channel</keyword>
<feature type="region of interest" description="Disordered" evidence="9">
    <location>
        <begin position="429"/>
        <end position="462"/>
    </location>
</feature>
<evidence type="ECO:0000256" key="6">
    <source>
        <dbReference type="ARBA" id="ARBA00023136"/>
    </source>
</evidence>
<dbReference type="PANTHER" id="PTHR11003">
    <property type="entry name" value="POTASSIUM CHANNEL, SUBFAMILY K"/>
    <property type="match status" value="1"/>
</dbReference>
<dbReference type="GO" id="GO:0022841">
    <property type="term" value="F:potassium ion leak channel activity"/>
    <property type="evidence" value="ECO:0007669"/>
    <property type="project" value="TreeGrafter"/>
</dbReference>
<comment type="similarity">
    <text evidence="8">Belongs to the two pore domain potassium channel (TC 1.A.1.8) family.</text>
</comment>
<reference evidence="12" key="1">
    <citation type="submission" date="2017-11" db="EMBL/GenBank/DDBJ databases">
        <title>The sensing device of the deep-sea amphipod.</title>
        <authorList>
            <person name="Kobayashi H."/>
            <person name="Nagahama T."/>
            <person name="Arai W."/>
            <person name="Sasagawa Y."/>
            <person name="Umeda M."/>
            <person name="Hayashi T."/>
            <person name="Nikaido I."/>
            <person name="Watanabe H."/>
            <person name="Oguri K."/>
            <person name="Kitazato H."/>
            <person name="Fujioka K."/>
            <person name="Kido Y."/>
            <person name="Takami H."/>
        </authorList>
    </citation>
    <scope>NUCLEOTIDE SEQUENCE</scope>
    <source>
        <tissue evidence="12">Whole body</tissue>
    </source>
</reference>
<organism evidence="12">
    <name type="scientific">Hirondellea gigas</name>
    <dbReference type="NCBI Taxonomy" id="1518452"/>
    <lineage>
        <taxon>Eukaryota</taxon>
        <taxon>Metazoa</taxon>
        <taxon>Ecdysozoa</taxon>
        <taxon>Arthropoda</taxon>
        <taxon>Crustacea</taxon>
        <taxon>Multicrustacea</taxon>
        <taxon>Malacostraca</taxon>
        <taxon>Eumalacostraca</taxon>
        <taxon>Peracarida</taxon>
        <taxon>Amphipoda</taxon>
        <taxon>Amphilochidea</taxon>
        <taxon>Lysianassida</taxon>
        <taxon>Lysianassidira</taxon>
        <taxon>Lysianassoidea</taxon>
        <taxon>Lysianassidae</taxon>
        <taxon>Hirondellea</taxon>
    </lineage>
</organism>
<dbReference type="InterPro" id="IPR003280">
    <property type="entry name" value="2pore_dom_K_chnl"/>
</dbReference>
<evidence type="ECO:0000256" key="2">
    <source>
        <dbReference type="ARBA" id="ARBA00022448"/>
    </source>
</evidence>
<accession>A0A6A7FWM0</accession>
<feature type="compositionally biased region" description="Polar residues" evidence="9">
    <location>
        <begin position="450"/>
        <end position="462"/>
    </location>
</feature>
<dbReference type="PANTHER" id="PTHR11003:SF345">
    <property type="entry name" value="TWIK FAMILY OF POTASSIUM CHANNELS PROTEIN 18"/>
    <property type="match status" value="1"/>
</dbReference>
<protein>
    <submittedName>
        <fullName evidence="12">Open rectifier potassium channel protein 1-like</fullName>
    </submittedName>
</protein>
<keyword evidence="6 10" id="KW-0472">Membrane</keyword>
<feature type="transmembrane region" description="Helical" evidence="10">
    <location>
        <begin position="251"/>
        <end position="269"/>
    </location>
</feature>
<sequence>MVSTAEAAAALQQVADQEEQQQQNKGSTSKFLLLILVYVLFLLLGATLFMLLQYDFVETIVLVDHPMWAQIKGNLTVADVRAETHDVHGSWLRTLCPDSTNLTEDNFQTLGTAKMVEELEGQCSDLKEEQVLVETHYKYNFVDSLYFSMSVITTIGYGHIVPAEASAKLLCMAYAVVGVPLTGILLARTSDFFGEKIFEVYQSKLSGQKQRSQQFIVMATLMYIVLGFVVFLFLPAAVFHNVEEDWTYLDSVYFAFITLTTIGFGDYVTGSAMEDGWARTAYQVFVMVWIIISLGYWVMVANFIARALRSKRLHASLMQRARLLKAMMAAQGQADPVFLPRHSKGTMNFMLQLSSMLPEASGSGGVEAQQLQDALAEADAETADPEAESTRLRAPLTVPGIASLFNFPHSMAAMNKKICKAIISESAAAPACHSPTDTTSTSIAGDGDTFFTSRDTSPDQQP</sequence>
<feature type="transmembrane region" description="Helical" evidence="10">
    <location>
        <begin position="31"/>
        <end position="52"/>
    </location>
</feature>
<feature type="transmembrane region" description="Helical" evidence="10">
    <location>
        <begin position="169"/>
        <end position="187"/>
    </location>
</feature>
<dbReference type="GO" id="GO:0005886">
    <property type="term" value="C:plasma membrane"/>
    <property type="evidence" value="ECO:0007669"/>
    <property type="project" value="TreeGrafter"/>
</dbReference>